<sequence>MKGVDFIALSPDEKLWLIEVKNFRPRISDRDGQEYRANRKTPALLAKDISTKFHDSKRLIRIVDAYLRGNWWRRFRLWWYTWRRKPAPNSNYWFWAEARRRCDDTHNVIFVLWMETPERKTGYDDEVAAHILQLMGTGDQVIVAEGDRENGLPFGLVG</sequence>
<dbReference type="Proteomes" id="UP000321907">
    <property type="component" value="Unassembled WGS sequence"/>
</dbReference>
<organism evidence="1 2">
    <name type="scientific">Neolewinella aurantiaca</name>
    <dbReference type="NCBI Taxonomy" id="2602767"/>
    <lineage>
        <taxon>Bacteria</taxon>
        <taxon>Pseudomonadati</taxon>
        <taxon>Bacteroidota</taxon>
        <taxon>Saprospiria</taxon>
        <taxon>Saprospirales</taxon>
        <taxon>Lewinellaceae</taxon>
        <taxon>Neolewinella</taxon>
    </lineage>
</organism>
<dbReference type="EMBL" id="VOXD01000001">
    <property type="protein sequence ID" value="TXF91753.1"/>
    <property type="molecule type" value="Genomic_DNA"/>
</dbReference>
<dbReference type="AlphaFoldDB" id="A0A5C7G0K9"/>
<reference evidence="1 2" key="1">
    <citation type="submission" date="2019-08" db="EMBL/GenBank/DDBJ databases">
        <title>Lewinella sp. strain SSH13 Genome sequencing and assembly.</title>
        <authorList>
            <person name="Kim I."/>
        </authorList>
    </citation>
    <scope>NUCLEOTIDE SEQUENCE [LARGE SCALE GENOMIC DNA]</scope>
    <source>
        <strain evidence="1 2">SSH13</strain>
    </source>
</reference>
<keyword evidence="2" id="KW-1185">Reference proteome</keyword>
<protein>
    <submittedName>
        <fullName evidence="1">Uncharacterized protein</fullName>
    </submittedName>
</protein>
<evidence type="ECO:0000313" key="2">
    <source>
        <dbReference type="Proteomes" id="UP000321907"/>
    </source>
</evidence>
<dbReference type="OrthoDB" id="878245at2"/>
<accession>A0A5C7G0K9</accession>
<name>A0A5C7G0K9_9BACT</name>
<proteinExistence type="predicted"/>
<gene>
    <name evidence="1" type="ORF">FUA23_00785</name>
</gene>
<evidence type="ECO:0000313" key="1">
    <source>
        <dbReference type="EMBL" id="TXF91753.1"/>
    </source>
</evidence>
<comment type="caution">
    <text evidence="1">The sequence shown here is derived from an EMBL/GenBank/DDBJ whole genome shotgun (WGS) entry which is preliminary data.</text>
</comment>